<feature type="transmembrane region" description="Helical" evidence="5">
    <location>
        <begin position="53"/>
        <end position="70"/>
    </location>
</feature>
<protein>
    <recommendedName>
        <fullName evidence="6">NfeD-like C-terminal domain-containing protein</fullName>
    </recommendedName>
</protein>
<evidence type="ECO:0000256" key="5">
    <source>
        <dbReference type="SAM" id="Phobius"/>
    </source>
</evidence>
<keyword evidence="4 5" id="KW-0472">Membrane</keyword>
<evidence type="ECO:0000256" key="2">
    <source>
        <dbReference type="ARBA" id="ARBA00022692"/>
    </source>
</evidence>
<dbReference type="InterPro" id="IPR052165">
    <property type="entry name" value="Membrane_assoc_protease"/>
</dbReference>
<evidence type="ECO:0000313" key="7">
    <source>
        <dbReference type="EMBL" id="GEN46530.1"/>
    </source>
</evidence>
<dbReference type="OrthoDB" id="9806253at2"/>
<evidence type="ECO:0000256" key="1">
    <source>
        <dbReference type="ARBA" id="ARBA00004141"/>
    </source>
</evidence>
<evidence type="ECO:0000256" key="4">
    <source>
        <dbReference type="ARBA" id="ARBA00023136"/>
    </source>
</evidence>
<name>A0A511W607_9BACI</name>
<dbReference type="Pfam" id="PF01957">
    <property type="entry name" value="NfeD"/>
    <property type="match status" value="1"/>
</dbReference>
<gene>
    <name evidence="7" type="ORF">AHA02nite_23060</name>
</gene>
<keyword evidence="3 5" id="KW-1133">Transmembrane helix</keyword>
<feature type="transmembrane region" description="Helical" evidence="5">
    <location>
        <begin position="6"/>
        <end position="25"/>
    </location>
</feature>
<dbReference type="InterPro" id="IPR012340">
    <property type="entry name" value="NA-bd_OB-fold"/>
</dbReference>
<evidence type="ECO:0000256" key="3">
    <source>
        <dbReference type="ARBA" id="ARBA00022989"/>
    </source>
</evidence>
<feature type="domain" description="NfeD-like C-terminal" evidence="6">
    <location>
        <begin position="152"/>
        <end position="207"/>
    </location>
</feature>
<evidence type="ECO:0000259" key="6">
    <source>
        <dbReference type="Pfam" id="PF01957"/>
    </source>
</evidence>
<feature type="transmembrane region" description="Helical" evidence="5">
    <location>
        <begin position="77"/>
        <end position="94"/>
    </location>
</feature>
<dbReference type="RefSeq" id="WP_146817414.1">
    <property type="nucleotide sequence ID" value="NZ_BJYA01000015.1"/>
</dbReference>
<feature type="transmembrane region" description="Helical" evidence="5">
    <location>
        <begin position="100"/>
        <end position="118"/>
    </location>
</feature>
<dbReference type="PANTHER" id="PTHR33507">
    <property type="entry name" value="INNER MEMBRANE PROTEIN YBBJ"/>
    <property type="match status" value="1"/>
</dbReference>
<proteinExistence type="predicted"/>
<accession>A0A511W607</accession>
<dbReference type="EMBL" id="BJYA01000015">
    <property type="protein sequence ID" value="GEN46530.1"/>
    <property type="molecule type" value="Genomic_DNA"/>
</dbReference>
<keyword evidence="2 5" id="KW-0812">Transmembrane</keyword>
<dbReference type="SUPFAM" id="SSF141322">
    <property type="entry name" value="NfeD domain-like"/>
    <property type="match status" value="1"/>
</dbReference>
<dbReference type="Proteomes" id="UP000321440">
    <property type="component" value="Unassembled WGS sequence"/>
</dbReference>
<evidence type="ECO:0000313" key="8">
    <source>
        <dbReference type="Proteomes" id="UP000321440"/>
    </source>
</evidence>
<sequence>MIESVLGVFVITGVAMFFFFAEILIRLRGLGALIGVITIGLYFSSFLSTADLILVGLGFALGLALIIADGKFVNDGILGVIGFFVVLFSVAFAAPDGIYATYSIAGVILGSLSSLILIRIDALPKRAMWGKLALKDQLTSEKGYNSLNESYKELVGKAGVTESILRPTGTVKIEDERYSAVSNGQYIEPGQNVKVVAVDGTKILVEKEESSED</sequence>
<comment type="caution">
    <text evidence="7">The sequence shown here is derived from an EMBL/GenBank/DDBJ whole genome shotgun (WGS) entry which is preliminary data.</text>
</comment>
<dbReference type="InterPro" id="IPR002810">
    <property type="entry name" value="NfeD-like_C"/>
</dbReference>
<reference evidence="7 8" key="1">
    <citation type="submission" date="2019-07" db="EMBL/GenBank/DDBJ databases">
        <title>Whole genome shotgun sequence of Alkalibacillus haloalkaliphilus NBRC 103110.</title>
        <authorList>
            <person name="Hosoyama A."/>
            <person name="Uohara A."/>
            <person name="Ohji S."/>
            <person name="Ichikawa N."/>
        </authorList>
    </citation>
    <scope>NUCLEOTIDE SEQUENCE [LARGE SCALE GENOMIC DNA]</scope>
    <source>
        <strain evidence="7 8">NBRC 103110</strain>
    </source>
</reference>
<dbReference type="Gene3D" id="2.40.50.140">
    <property type="entry name" value="Nucleic acid-binding proteins"/>
    <property type="match status" value="1"/>
</dbReference>
<organism evidence="7 8">
    <name type="scientific">Alkalibacillus haloalkaliphilus</name>
    <dbReference type="NCBI Taxonomy" id="94136"/>
    <lineage>
        <taxon>Bacteria</taxon>
        <taxon>Bacillati</taxon>
        <taxon>Bacillota</taxon>
        <taxon>Bacilli</taxon>
        <taxon>Bacillales</taxon>
        <taxon>Bacillaceae</taxon>
        <taxon>Alkalibacillus</taxon>
    </lineage>
</organism>
<keyword evidence="8" id="KW-1185">Reference proteome</keyword>
<dbReference type="GO" id="GO:0005886">
    <property type="term" value="C:plasma membrane"/>
    <property type="evidence" value="ECO:0007669"/>
    <property type="project" value="TreeGrafter"/>
</dbReference>
<dbReference type="AlphaFoldDB" id="A0A511W607"/>
<comment type="subcellular location">
    <subcellularLocation>
        <location evidence="1">Membrane</location>
        <topology evidence="1">Multi-pass membrane protein</topology>
    </subcellularLocation>
</comment>
<dbReference type="PANTHER" id="PTHR33507:SF3">
    <property type="entry name" value="INNER MEMBRANE PROTEIN YBBJ"/>
    <property type="match status" value="1"/>
</dbReference>